<keyword evidence="10" id="KW-1133">Transmembrane helix</keyword>
<evidence type="ECO:0000259" key="12">
    <source>
        <dbReference type="PROSITE" id="PS50109"/>
    </source>
</evidence>
<dbReference type="Gene3D" id="1.20.5.1930">
    <property type="match status" value="1"/>
</dbReference>
<evidence type="ECO:0000256" key="9">
    <source>
        <dbReference type="SAM" id="Coils"/>
    </source>
</evidence>
<evidence type="ECO:0000256" key="4">
    <source>
        <dbReference type="ARBA" id="ARBA00022679"/>
    </source>
</evidence>
<feature type="signal peptide" evidence="11">
    <location>
        <begin position="1"/>
        <end position="20"/>
    </location>
</feature>
<dbReference type="SMART" id="SM00387">
    <property type="entry name" value="HATPase_c"/>
    <property type="match status" value="1"/>
</dbReference>
<feature type="transmembrane region" description="Helical" evidence="10">
    <location>
        <begin position="336"/>
        <end position="355"/>
    </location>
</feature>
<dbReference type="SUPFAM" id="SSF48452">
    <property type="entry name" value="TPR-like"/>
    <property type="match status" value="1"/>
</dbReference>
<dbReference type="GO" id="GO:0000155">
    <property type="term" value="F:phosphorelay sensor kinase activity"/>
    <property type="evidence" value="ECO:0007669"/>
    <property type="project" value="InterPro"/>
</dbReference>
<feature type="coiled-coil region" evidence="9">
    <location>
        <begin position="305"/>
        <end position="332"/>
    </location>
</feature>
<dbReference type="PANTHER" id="PTHR24421:SF10">
    <property type="entry name" value="NITRATE_NITRITE SENSOR PROTEIN NARQ"/>
    <property type="match status" value="1"/>
</dbReference>
<dbReference type="Proteomes" id="UP000625735">
    <property type="component" value="Unassembled WGS sequence"/>
</dbReference>
<keyword evidence="5" id="KW-0547">Nucleotide-binding</keyword>
<evidence type="ECO:0000256" key="10">
    <source>
        <dbReference type="SAM" id="Phobius"/>
    </source>
</evidence>
<dbReference type="PROSITE" id="PS51257">
    <property type="entry name" value="PROKAR_LIPOPROTEIN"/>
    <property type="match status" value="1"/>
</dbReference>
<dbReference type="InterPro" id="IPR003594">
    <property type="entry name" value="HATPase_dom"/>
</dbReference>
<keyword evidence="9" id="KW-0175">Coiled coil</keyword>
<evidence type="ECO:0000256" key="8">
    <source>
        <dbReference type="ARBA" id="ARBA00023012"/>
    </source>
</evidence>
<dbReference type="Pfam" id="PF02518">
    <property type="entry name" value="HATPase_c"/>
    <property type="match status" value="1"/>
</dbReference>
<sequence>MMKIVVLYIVLFLSCNFVLAQNATKDSIDYYIEHNELIKGLNYAKKKTDLYIKTKQFKKLKETSIKKSNIFTKLNENDKAIQIIYEAIIHIEKNKATIPISELYLELGRKYSIIRDTTMSLKSYHKGMKLAKEINDSIRLKNAYQNLFRLHIYTNLDSSYYYMKKKFALDKIHKKNAGLASSYNNHFAYYSMKNQYDMAKKYLDSCYTTSMKGNSIELKISALSNLGYYYMVHEEDFKRGADYYHETLDKFEKEMTDNELVDVYLNLTYAYENLKDYQQANTYLNIAYELKDKVINTDINDAVKKVETRYQIKKLENEFDQISKNMQEKQSRNKKIIIVFASLFAFSCILFYFFYQNLQLKQRNKLKEIDSNIQENIINASIDGQELERKKLAETLHDNISALLSSAGLHLSAYIANKTEEPAEEIRKARSLLKDAHDRVRDLSHELVPPVLAKLGLVYALQDLCEKNSNSAIQFHLITELSTQKKYNTDFEIKIYFIVTELFNNIIKHSKASEANLILEENKNQLLINLKDNGKGFDTTKSITSDGFGLTQIKSRIKGLKGKIQITSKNKEGTTVDIKVPLPMTTPV</sequence>
<dbReference type="EC" id="2.7.13.3" evidence="2"/>
<keyword evidence="3" id="KW-0597">Phosphoprotein</keyword>
<feature type="domain" description="Histidine kinase" evidence="12">
    <location>
        <begin position="391"/>
        <end position="584"/>
    </location>
</feature>
<keyword evidence="10" id="KW-0812">Transmembrane</keyword>
<dbReference type="Pfam" id="PF07730">
    <property type="entry name" value="HisKA_3"/>
    <property type="match status" value="1"/>
</dbReference>
<accession>A0A916Y146</accession>
<evidence type="ECO:0000256" key="1">
    <source>
        <dbReference type="ARBA" id="ARBA00000085"/>
    </source>
</evidence>
<name>A0A916Y146_9FLAO</name>
<keyword evidence="8" id="KW-0902">Two-component regulatory system</keyword>
<dbReference type="Gene3D" id="1.25.40.10">
    <property type="entry name" value="Tetratricopeptide repeat domain"/>
    <property type="match status" value="2"/>
</dbReference>
<keyword evidence="14" id="KW-1185">Reference proteome</keyword>
<dbReference type="InterPro" id="IPR005467">
    <property type="entry name" value="His_kinase_dom"/>
</dbReference>
<comment type="caution">
    <text evidence="13">The sequence shown here is derived from an EMBL/GenBank/DDBJ whole genome shotgun (WGS) entry which is preliminary data.</text>
</comment>
<dbReference type="CDD" id="cd16917">
    <property type="entry name" value="HATPase_UhpB-NarQ-NarX-like"/>
    <property type="match status" value="1"/>
</dbReference>
<evidence type="ECO:0000256" key="6">
    <source>
        <dbReference type="ARBA" id="ARBA00022777"/>
    </source>
</evidence>
<evidence type="ECO:0000256" key="2">
    <source>
        <dbReference type="ARBA" id="ARBA00012438"/>
    </source>
</evidence>
<dbReference type="PANTHER" id="PTHR24421">
    <property type="entry name" value="NITRATE/NITRITE SENSOR PROTEIN NARX-RELATED"/>
    <property type="match status" value="1"/>
</dbReference>
<dbReference type="InterPro" id="IPR036890">
    <property type="entry name" value="HATPase_C_sf"/>
</dbReference>
<gene>
    <name evidence="13" type="ORF">GCM10011343_15100</name>
</gene>
<evidence type="ECO:0000256" key="7">
    <source>
        <dbReference type="ARBA" id="ARBA00022840"/>
    </source>
</evidence>
<dbReference type="InterPro" id="IPR011712">
    <property type="entry name" value="Sig_transdc_His_kin_sub3_dim/P"/>
</dbReference>
<dbReference type="GO" id="GO:0046983">
    <property type="term" value="F:protein dimerization activity"/>
    <property type="evidence" value="ECO:0007669"/>
    <property type="project" value="InterPro"/>
</dbReference>
<protein>
    <recommendedName>
        <fullName evidence="2">histidine kinase</fullName>
        <ecNumber evidence="2">2.7.13.3</ecNumber>
    </recommendedName>
</protein>
<keyword evidence="7" id="KW-0067">ATP-binding</keyword>
<keyword evidence="10" id="KW-0472">Membrane</keyword>
<dbReference type="GO" id="GO:0005524">
    <property type="term" value="F:ATP binding"/>
    <property type="evidence" value="ECO:0007669"/>
    <property type="project" value="UniProtKB-KW"/>
</dbReference>
<dbReference type="PROSITE" id="PS50109">
    <property type="entry name" value="HIS_KIN"/>
    <property type="match status" value="1"/>
</dbReference>
<dbReference type="SMART" id="SM00028">
    <property type="entry name" value="TPR"/>
    <property type="match status" value="3"/>
</dbReference>
<proteinExistence type="predicted"/>
<dbReference type="GO" id="GO:0016020">
    <property type="term" value="C:membrane"/>
    <property type="evidence" value="ECO:0007669"/>
    <property type="project" value="InterPro"/>
</dbReference>
<dbReference type="RefSeq" id="WP_188361951.1">
    <property type="nucleotide sequence ID" value="NZ_BMFG01000005.1"/>
</dbReference>
<reference evidence="13" key="2">
    <citation type="submission" date="2020-09" db="EMBL/GenBank/DDBJ databases">
        <authorList>
            <person name="Sun Q."/>
            <person name="Zhou Y."/>
        </authorList>
    </citation>
    <scope>NUCLEOTIDE SEQUENCE</scope>
    <source>
        <strain evidence="13">CGMCC 1.12506</strain>
    </source>
</reference>
<evidence type="ECO:0000313" key="13">
    <source>
        <dbReference type="EMBL" id="GGD25949.1"/>
    </source>
</evidence>
<comment type="catalytic activity">
    <reaction evidence="1">
        <text>ATP + protein L-histidine = ADP + protein N-phospho-L-histidine.</text>
        <dbReference type="EC" id="2.7.13.3"/>
    </reaction>
</comment>
<organism evidence="13 14">
    <name type="scientific">Flavobacterium orientale</name>
    <dbReference type="NCBI Taxonomy" id="1756020"/>
    <lineage>
        <taxon>Bacteria</taxon>
        <taxon>Pseudomonadati</taxon>
        <taxon>Bacteroidota</taxon>
        <taxon>Flavobacteriia</taxon>
        <taxon>Flavobacteriales</taxon>
        <taxon>Flavobacteriaceae</taxon>
        <taxon>Flavobacterium</taxon>
    </lineage>
</organism>
<dbReference type="InterPro" id="IPR050482">
    <property type="entry name" value="Sensor_HK_TwoCompSys"/>
</dbReference>
<dbReference type="SUPFAM" id="SSF55874">
    <property type="entry name" value="ATPase domain of HSP90 chaperone/DNA topoisomerase II/histidine kinase"/>
    <property type="match status" value="1"/>
</dbReference>
<feature type="chain" id="PRO_5037272117" description="histidine kinase" evidence="11">
    <location>
        <begin position="21"/>
        <end position="588"/>
    </location>
</feature>
<keyword evidence="4" id="KW-0808">Transferase</keyword>
<dbReference type="InterPro" id="IPR019734">
    <property type="entry name" value="TPR_rpt"/>
</dbReference>
<dbReference type="EMBL" id="BMFG01000005">
    <property type="protein sequence ID" value="GGD25949.1"/>
    <property type="molecule type" value="Genomic_DNA"/>
</dbReference>
<evidence type="ECO:0000256" key="5">
    <source>
        <dbReference type="ARBA" id="ARBA00022741"/>
    </source>
</evidence>
<dbReference type="Gene3D" id="3.30.565.10">
    <property type="entry name" value="Histidine kinase-like ATPase, C-terminal domain"/>
    <property type="match status" value="1"/>
</dbReference>
<keyword evidence="6 13" id="KW-0418">Kinase</keyword>
<dbReference type="InterPro" id="IPR011990">
    <property type="entry name" value="TPR-like_helical_dom_sf"/>
</dbReference>
<evidence type="ECO:0000256" key="11">
    <source>
        <dbReference type="SAM" id="SignalP"/>
    </source>
</evidence>
<keyword evidence="11" id="KW-0732">Signal</keyword>
<evidence type="ECO:0000256" key="3">
    <source>
        <dbReference type="ARBA" id="ARBA00022553"/>
    </source>
</evidence>
<dbReference type="AlphaFoldDB" id="A0A916Y146"/>
<reference evidence="13" key="1">
    <citation type="journal article" date="2014" name="Int. J. Syst. Evol. Microbiol.">
        <title>Complete genome sequence of Corynebacterium casei LMG S-19264T (=DSM 44701T), isolated from a smear-ripened cheese.</title>
        <authorList>
            <consortium name="US DOE Joint Genome Institute (JGI-PGF)"/>
            <person name="Walter F."/>
            <person name="Albersmeier A."/>
            <person name="Kalinowski J."/>
            <person name="Ruckert C."/>
        </authorList>
    </citation>
    <scope>NUCLEOTIDE SEQUENCE</scope>
    <source>
        <strain evidence="13">CGMCC 1.12506</strain>
    </source>
</reference>
<evidence type="ECO:0000313" key="14">
    <source>
        <dbReference type="Proteomes" id="UP000625735"/>
    </source>
</evidence>